<dbReference type="SUPFAM" id="SSF51735">
    <property type="entry name" value="NAD(P)-binding Rossmann-fold domains"/>
    <property type="match status" value="1"/>
</dbReference>
<proteinExistence type="predicted"/>
<evidence type="ECO:0000313" key="4">
    <source>
        <dbReference type="Proteomes" id="UP000224634"/>
    </source>
</evidence>
<feature type="domain" description="PRISE-like Rossmann-fold" evidence="2">
    <location>
        <begin position="48"/>
        <end position="268"/>
    </location>
</feature>
<dbReference type="Pfam" id="PF07993">
    <property type="entry name" value="NAD_binding_4"/>
    <property type="match status" value="1"/>
</dbReference>
<evidence type="ECO:0000259" key="2">
    <source>
        <dbReference type="Pfam" id="PF22917"/>
    </source>
</evidence>
<dbReference type="OrthoDB" id="1731983at2759"/>
<sequence length="400" mass="45606">MPSAIVTGATGILGREIVFELAKNPSQWSTIHALSRSKKADYPANVKHGRIDLTGDVNKMAKDLEGMEAEYVFFAAYLQQDTEQENWDVNGDMLHNFLDALKLTGADRKVQRILLVTGVKQYGVHLGVPKNPMEETDPWLRGPEWPPNFYYRQQDILKEYSERSSWDWVVTYPNDVIGVAKGNFMNATTTLGLYVAVTKEMGQELYFPGSDKFYTMFDCFTDTRLHAQFCAWAALEPGAGNQAFNVVNGDVESWQNLWPKVARRFGVKIPEDQFAKPSTEGGRAKMQDQPPLSAWAKEMGLVGQTAQSMVEHRIDLVRWSQREDVKKAWERLAEREGLDQEAFGKETWWFLGFVLGRDFNIVVSMSKAREFGWTGYMDTWQSLSETLDELEKLKVLPKSK</sequence>
<evidence type="ECO:0000313" key="3">
    <source>
        <dbReference type="EMBL" id="PGH28250.1"/>
    </source>
</evidence>
<dbReference type="PANTHER" id="PTHR32487">
    <property type="entry name" value="3-OXO-DELTA(4,5)-STEROID 5-BETA-REDUCTASE"/>
    <property type="match status" value="1"/>
</dbReference>
<dbReference type="CDD" id="cd08948">
    <property type="entry name" value="5beta-POR_like_SDR_a"/>
    <property type="match status" value="1"/>
</dbReference>
<feature type="domain" description="Thioester reductase (TE)" evidence="1">
    <location>
        <begin position="6"/>
        <end position="41"/>
    </location>
</feature>
<dbReference type="Pfam" id="PF22917">
    <property type="entry name" value="PRISE"/>
    <property type="match status" value="1"/>
</dbReference>
<dbReference type="Gene3D" id="3.40.50.720">
    <property type="entry name" value="NAD(P)-binding Rossmann-like Domain"/>
    <property type="match status" value="1"/>
</dbReference>
<keyword evidence="4" id="KW-1185">Reference proteome</keyword>
<reference evidence="3 4" key="1">
    <citation type="submission" date="2017-10" db="EMBL/GenBank/DDBJ databases">
        <title>Comparative genomics in systemic dimorphic fungi from Ajellomycetaceae.</title>
        <authorList>
            <person name="Munoz J.F."/>
            <person name="Mcewen J.G."/>
            <person name="Clay O.K."/>
            <person name="Cuomo C.A."/>
        </authorList>
    </citation>
    <scope>NUCLEOTIDE SEQUENCE [LARGE SCALE GENOMIC DNA]</scope>
    <source>
        <strain evidence="3 4">UAMH7299</strain>
    </source>
</reference>
<dbReference type="InterPro" id="IPR055222">
    <property type="entry name" value="PRISE-like_Rossmann-fold"/>
</dbReference>
<dbReference type="AlphaFoldDB" id="A0A2B7Z4B8"/>
<dbReference type="EMBL" id="PDNA01000001">
    <property type="protein sequence ID" value="PGH28250.1"/>
    <property type="molecule type" value="Genomic_DNA"/>
</dbReference>
<gene>
    <name evidence="3" type="ORF">AJ80_00141</name>
</gene>
<evidence type="ECO:0000259" key="1">
    <source>
        <dbReference type="Pfam" id="PF07993"/>
    </source>
</evidence>
<organism evidence="3 4">
    <name type="scientific">Polytolypa hystricis (strain UAMH7299)</name>
    <dbReference type="NCBI Taxonomy" id="1447883"/>
    <lineage>
        <taxon>Eukaryota</taxon>
        <taxon>Fungi</taxon>
        <taxon>Dikarya</taxon>
        <taxon>Ascomycota</taxon>
        <taxon>Pezizomycotina</taxon>
        <taxon>Eurotiomycetes</taxon>
        <taxon>Eurotiomycetidae</taxon>
        <taxon>Onygenales</taxon>
        <taxon>Onygenales incertae sedis</taxon>
        <taxon>Polytolypa</taxon>
    </lineage>
</organism>
<comment type="caution">
    <text evidence="3">The sequence shown here is derived from an EMBL/GenBank/DDBJ whole genome shotgun (WGS) entry which is preliminary data.</text>
</comment>
<name>A0A2B7Z4B8_POLH7</name>
<dbReference type="InterPro" id="IPR036291">
    <property type="entry name" value="NAD(P)-bd_dom_sf"/>
</dbReference>
<dbReference type="InterPro" id="IPR013120">
    <property type="entry name" value="FAR_NAD-bd"/>
</dbReference>
<protein>
    <submittedName>
        <fullName evidence="3">Uncharacterized protein</fullName>
    </submittedName>
</protein>
<dbReference type="STRING" id="1447883.A0A2B7Z4B8"/>
<dbReference type="PANTHER" id="PTHR32487:SF0">
    <property type="entry name" value="3-OXO-DELTA(4,5)-STEROID 5-BETA-REDUCTASE"/>
    <property type="match status" value="1"/>
</dbReference>
<dbReference type="Proteomes" id="UP000224634">
    <property type="component" value="Unassembled WGS sequence"/>
</dbReference>
<accession>A0A2B7Z4B8</accession>